<protein>
    <submittedName>
        <fullName evidence="2">Glycoprotease, peptidase family M22</fullName>
    </submittedName>
</protein>
<dbReference type="EMBL" id="FQ032812">
    <property type="protein sequence ID" value="CBL87188.1"/>
    <property type="molecule type" value="Genomic_DNA"/>
</dbReference>
<accession>F4MM25</accession>
<evidence type="ECO:0000313" key="3">
    <source>
        <dbReference type="EMBL" id="CBL87224.1"/>
    </source>
</evidence>
<sequence length="231" mass="25237">MSKSNFILHINSTTGICSVAISDGDRLITHKETTEANSHTEVITVFIQELMDLAKIGYRDLAAVSLASGPGSYTSLRVGCSTAKGICFAHDIPLITIPSLDVLASSCITSAIEGDFIIPMLDARRMEVYTAVYDHDGNKLDTDHALVVDKAAYSDYVDMGIAHHIVGNGAEKTLDLLSQPKILLHKHYSSAIHMVNLAYKALLAEDFSDLGYYEPFYLKGANVTKSNKKYF</sequence>
<dbReference type="Pfam" id="PF00814">
    <property type="entry name" value="TsaD"/>
    <property type="match status" value="1"/>
</dbReference>
<dbReference type="PANTHER" id="PTHR11735">
    <property type="entry name" value="TRNA N6-ADENOSINE THREONYLCARBAMOYLTRANSFERASE"/>
    <property type="match status" value="1"/>
</dbReference>
<reference evidence="2" key="1">
    <citation type="submission" date="2010-05" db="EMBL/GenBank/DDBJ databases">
        <authorList>
            <person name="Genoscope - CEA"/>
        </authorList>
    </citation>
    <scope>NUCLEOTIDE SEQUENCE</scope>
</reference>
<reference evidence="3" key="2">
    <citation type="journal article" date="2012" name="Environ. Microbiol.">
        <title>Genomic content of uncultured Bacteroidetes from contrasting oceanic provinces in the North Atlantic Ocean.</title>
        <authorList>
            <person name="Gomez-Pereira P.R."/>
            <person name="Schuler M."/>
            <person name="Fuchs B.M."/>
            <person name="Bennke C."/>
            <person name="Teeling H."/>
            <person name="Waldmann J."/>
            <person name="Richter M."/>
            <person name="Barbe V."/>
            <person name="Bataille E."/>
            <person name="Glockner F.O."/>
            <person name="Amann R."/>
        </authorList>
    </citation>
    <scope>NUCLEOTIDE SEQUENCE</scope>
</reference>
<dbReference type="EMBL" id="FQ032813">
    <property type="protein sequence ID" value="CBL87224.1"/>
    <property type="molecule type" value="Genomic_DNA"/>
</dbReference>
<dbReference type="Gene3D" id="3.30.420.40">
    <property type="match status" value="2"/>
</dbReference>
<dbReference type="CDD" id="cd24032">
    <property type="entry name" value="ASKHA_NBD_TsaB"/>
    <property type="match status" value="1"/>
</dbReference>
<evidence type="ECO:0000313" key="2">
    <source>
        <dbReference type="EMBL" id="CBL87188.1"/>
    </source>
</evidence>
<organism evidence="2">
    <name type="scientific">uncultured Sphingobacteriia bacterium</name>
    <dbReference type="NCBI Taxonomy" id="246143"/>
    <lineage>
        <taxon>Bacteria</taxon>
        <taxon>Pseudomonadati</taxon>
        <taxon>Bacteroidota</taxon>
        <taxon>Sphingobacteriia</taxon>
        <taxon>environmental samples</taxon>
    </lineage>
</organism>
<dbReference type="GO" id="GO:0005829">
    <property type="term" value="C:cytosol"/>
    <property type="evidence" value="ECO:0007669"/>
    <property type="project" value="TreeGrafter"/>
</dbReference>
<evidence type="ECO:0000259" key="1">
    <source>
        <dbReference type="Pfam" id="PF00814"/>
    </source>
</evidence>
<proteinExistence type="predicted"/>
<keyword evidence="2" id="KW-0645">Protease</keyword>
<dbReference type="SUPFAM" id="SSF53067">
    <property type="entry name" value="Actin-like ATPase domain"/>
    <property type="match status" value="2"/>
</dbReference>
<keyword evidence="2" id="KW-0378">Hydrolase</keyword>
<gene>
    <name evidence="2" type="ORF">S3_891_0021</name>
    <name evidence="3" type="ORF">S3_892_0016</name>
</gene>
<dbReference type="InterPro" id="IPR022496">
    <property type="entry name" value="T6A_TsaB"/>
</dbReference>
<dbReference type="GO" id="GO:0002949">
    <property type="term" value="P:tRNA threonylcarbamoyladenosine modification"/>
    <property type="evidence" value="ECO:0007669"/>
    <property type="project" value="InterPro"/>
</dbReference>
<name>F4MM25_9BACT</name>
<feature type="domain" description="Gcp-like" evidence="1">
    <location>
        <begin position="36"/>
        <end position="153"/>
    </location>
</feature>
<dbReference type="PANTHER" id="PTHR11735:SF11">
    <property type="entry name" value="TRNA THREONYLCARBAMOYLADENOSINE BIOSYNTHESIS PROTEIN TSAB"/>
    <property type="match status" value="1"/>
</dbReference>
<dbReference type="InterPro" id="IPR000905">
    <property type="entry name" value="Gcp-like_dom"/>
</dbReference>
<dbReference type="InterPro" id="IPR043129">
    <property type="entry name" value="ATPase_NBD"/>
</dbReference>
<dbReference type="NCBIfam" id="TIGR03725">
    <property type="entry name" value="T6A_YeaZ"/>
    <property type="match status" value="1"/>
</dbReference>
<dbReference type="GO" id="GO:0006508">
    <property type="term" value="P:proteolysis"/>
    <property type="evidence" value="ECO:0007669"/>
    <property type="project" value="UniProtKB-KW"/>
</dbReference>
<dbReference type="GO" id="GO:0008233">
    <property type="term" value="F:peptidase activity"/>
    <property type="evidence" value="ECO:0007669"/>
    <property type="project" value="UniProtKB-KW"/>
</dbReference>
<dbReference type="AlphaFoldDB" id="F4MM25"/>